<dbReference type="EMBL" id="KB446538">
    <property type="protein sequence ID" value="EME45711.1"/>
    <property type="molecule type" value="Genomic_DNA"/>
</dbReference>
<feature type="compositionally biased region" description="Polar residues" evidence="1">
    <location>
        <begin position="98"/>
        <end position="130"/>
    </location>
</feature>
<accession>N1PQI4</accession>
<protein>
    <submittedName>
        <fullName evidence="2">Uncharacterized protein</fullName>
    </submittedName>
</protein>
<evidence type="ECO:0000256" key="1">
    <source>
        <dbReference type="SAM" id="MobiDB-lite"/>
    </source>
</evidence>
<feature type="compositionally biased region" description="Basic and acidic residues" evidence="1">
    <location>
        <begin position="137"/>
        <end position="146"/>
    </location>
</feature>
<evidence type="ECO:0000313" key="3">
    <source>
        <dbReference type="Proteomes" id="UP000016933"/>
    </source>
</evidence>
<organism evidence="2 3">
    <name type="scientific">Dothistroma septosporum (strain NZE10 / CBS 128990)</name>
    <name type="common">Red band needle blight fungus</name>
    <name type="synonym">Mycosphaerella pini</name>
    <dbReference type="NCBI Taxonomy" id="675120"/>
    <lineage>
        <taxon>Eukaryota</taxon>
        <taxon>Fungi</taxon>
        <taxon>Dikarya</taxon>
        <taxon>Ascomycota</taxon>
        <taxon>Pezizomycotina</taxon>
        <taxon>Dothideomycetes</taxon>
        <taxon>Dothideomycetidae</taxon>
        <taxon>Mycosphaerellales</taxon>
        <taxon>Mycosphaerellaceae</taxon>
        <taxon>Dothistroma</taxon>
    </lineage>
</organism>
<reference evidence="3" key="1">
    <citation type="journal article" date="2012" name="PLoS Genet.">
        <title>The genomes of the fungal plant pathogens Cladosporium fulvum and Dothistroma septosporum reveal adaptation to different hosts and lifestyles but also signatures of common ancestry.</title>
        <authorList>
            <person name="de Wit P.J.G.M."/>
            <person name="van der Burgt A."/>
            <person name="Oekmen B."/>
            <person name="Stergiopoulos I."/>
            <person name="Abd-Elsalam K.A."/>
            <person name="Aerts A.L."/>
            <person name="Bahkali A.H."/>
            <person name="Beenen H.G."/>
            <person name="Chettri P."/>
            <person name="Cox M.P."/>
            <person name="Datema E."/>
            <person name="de Vries R.P."/>
            <person name="Dhillon B."/>
            <person name="Ganley A.R."/>
            <person name="Griffiths S.A."/>
            <person name="Guo Y."/>
            <person name="Hamelin R.C."/>
            <person name="Henrissat B."/>
            <person name="Kabir M.S."/>
            <person name="Jashni M.K."/>
            <person name="Kema G."/>
            <person name="Klaubauf S."/>
            <person name="Lapidus A."/>
            <person name="Levasseur A."/>
            <person name="Lindquist E."/>
            <person name="Mehrabi R."/>
            <person name="Ohm R.A."/>
            <person name="Owen T.J."/>
            <person name="Salamov A."/>
            <person name="Schwelm A."/>
            <person name="Schijlen E."/>
            <person name="Sun H."/>
            <person name="van den Burg H.A."/>
            <person name="van Ham R.C.H.J."/>
            <person name="Zhang S."/>
            <person name="Goodwin S.B."/>
            <person name="Grigoriev I.V."/>
            <person name="Collemare J."/>
            <person name="Bradshaw R.E."/>
        </authorList>
    </citation>
    <scope>NUCLEOTIDE SEQUENCE [LARGE SCALE GENOMIC DNA]</scope>
    <source>
        <strain evidence="3">NZE10 / CBS 128990</strain>
    </source>
</reference>
<sequence length="146" mass="15891">MSADFNEGLSQQCILDGTMYDDVADWRRQVNVVRAGIVDVHRDAHKTVQDKLLEARGHLEDELRQRGSLNHVTCAEADVVETDFQTDVEIDGIELQPQATAQANELQEQGTRGGQQPQSAAVTSPDSGNPPQVGASGERHSPGPYD</sequence>
<evidence type="ECO:0000313" key="2">
    <source>
        <dbReference type="EMBL" id="EME45711.1"/>
    </source>
</evidence>
<name>N1PQI4_DOTSN</name>
<reference evidence="2 3" key="2">
    <citation type="journal article" date="2012" name="PLoS Pathog.">
        <title>Diverse lifestyles and strategies of plant pathogenesis encoded in the genomes of eighteen Dothideomycetes fungi.</title>
        <authorList>
            <person name="Ohm R.A."/>
            <person name="Feau N."/>
            <person name="Henrissat B."/>
            <person name="Schoch C.L."/>
            <person name="Horwitz B.A."/>
            <person name="Barry K.W."/>
            <person name="Condon B.J."/>
            <person name="Copeland A.C."/>
            <person name="Dhillon B."/>
            <person name="Glaser F."/>
            <person name="Hesse C.N."/>
            <person name="Kosti I."/>
            <person name="LaButti K."/>
            <person name="Lindquist E.A."/>
            <person name="Lucas S."/>
            <person name="Salamov A.A."/>
            <person name="Bradshaw R.E."/>
            <person name="Ciuffetti L."/>
            <person name="Hamelin R.C."/>
            <person name="Kema G.H.J."/>
            <person name="Lawrence C."/>
            <person name="Scott J.A."/>
            <person name="Spatafora J.W."/>
            <person name="Turgeon B.G."/>
            <person name="de Wit P.J.G.M."/>
            <person name="Zhong S."/>
            <person name="Goodwin S.B."/>
            <person name="Grigoriev I.V."/>
        </authorList>
    </citation>
    <scope>NUCLEOTIDE SEQUENCE [LARGE SCALE GENOMIC DNA]</scope>
    <source>
        <strain evidence="3">NZE10 / CBS 128990</strain>
    </source>
</reference>
<proteinExistence type="predicted"/>
<feature type="region of interest" description="Disordered" evidence="1">
    <location>
        <begin position="98"/>
        <end position="146"/>
    </location>
</feature>
<keyword evidence="3" id="KW-1185">Reference proteome</keyword>
<dbReference type="HOGENOM" id="CLU_1777389_0_0_1"/>
<dbReference type="AlphaFoldDB" id="N1PQI4"/>
<gene>
    <name evidence="2" type="ORF">DOTSEDRAFT_34170</name>
</gene>
<dbReference type="Proteomes" id="UP000016933">
    <property type="component" value="Unassembled WGS sequence"/>
</dbReference>